<keyword evidence="3 11" id="KW-0812">Transmembrane</keyword>
<feature type="region of interest" description="Disordered" evidence="12">
    <location>
        <begin position="402"/>
        <end position="429"/>
    </location>
</feature>
<evidence type="ECO:0000256" key="5">
    <source>
        <dbReference type="ARBA" id="ARBA00023136"/>
    </source>
</evidence>
<keyword evidence="5 11" id="KW-0472">Membrane</keyword>
<dbReference type="Pfam" id="PF01529">
    <property type="entry name" value="DHHC"/>
    <property type="match status" value="1"/>
</dbReference>
<dbReference type="GO" id="GO:0005794">
    <property type="term" value="C:Golgi apparatus"/>
    <property type="evidence" value="ECO:0007669"/>
    <property type="project" value="TreeGrafter"/>
</dbReference>
<keyword evidence="2 11" id="KW-0808">Transferase</keyword>
<feature type="domain" description="Palmitoyltransferase DHHC" evidence="13">
    <location>
        <begin position="150"/>
        <end position="269"/>
    </location>
</feature>
<feature type="transmembrane region" description="Helical" evidence="11">
    <location>
        <begin position="12"/>
        <end position="31"/>
    </location>
</feature>
<dbReference type="GO" id="GO:0016020">
    <property type="term" value="C:membrane"/>
    <property type="evidence" value="ECO:0007669"/>
    <property type="project" value="UniProtKB-SubCell"/>
</dbReference>
<evidence type="ECO:0000313" key="14">
    <source>
        <dbReference type="EMBL" id="KAK0753597.1"/>
    </source>
</evidence>
<accession>A0AA40F9A5</accession>
<evidence type="ECO:0000313" key="15">
    <source>
        <dbReference type="Proteomes" id="UP001172155"/>
    </source>
</evidence>
<dbReference type="GO" id="GO:0005783">
    <property type="term" value="C:endoplasmic reticulum"/>
    <property type="evidence" value="ECO:0007669"/>
    <property type="project" value="TreeGrafter"/>
</dbReference>
<dbReference type="GO" id="GO:0006612">
    <property type="term" value="P:protein targeting to membrane"/>
    <property type="evidence" value="ECO:0007669"/>
    <property type="project" value="TreeGrafter"/>
</dbReference>
<dbReference type="Proteomes" id="UP001172155">
    <property type="component" value="Unassembled WGS sequence"/>
</dbReference>
<evidence type="ECO:0000256" key="6">
    <source>
        <dbReference type="ARBA" id="ARBA00023139"/>
    </source>
</evidence>
<evidence type="ECO:0000256" key="9">
    <source>
        <dbReference type="ARBA" id="ARBA00038298"/>
    </source>
</evidence>
<evidence type="ECO:0000256" key="4">
    <source>
        <dbReference type="ARBA" id="ARBA00022989"/>
    </source>
</evidence>
<keyword evidence="7" id="KW-0449">Lipoprotein</keyword>
<keyword evidence="15" id="KW-1185">Reference proteome</keyword>
<feature type="transmembrane region" description="Helical" evidence="11">
    <location>
        <begin position="231"/>
        <end position="251"/>
    </location>
</feature>
<evidence type="ECO:0000256" key="3">
    <source>
        <dbReference type="ARBA" id="ARBA00022692"/>
    </source>
</evidence>
<dbReference type="EMBL" id="JAUKUD010000001">
    <property type="protein sequence ID" value="KAK0753597.1"/>
    <property type="molecule type" value="Genomic_DNA"/>
</dbReference>
<evidence type="ECO:0000256" key="7">
    <source>
        <dbReference type="ARBA" id="ARBA00023288"/>
    </source>
</evidence>
<evidence type="ECO:0000256" key="2">
    <source>
        <dbReference type="ARBA" id="ARBA00022679"/>
    </source>
</evidence>
<organism evidence="14 15">
    <name type="scientific">Schizothecium vesticola</name>
    <dbReference type="NCBI Taxonomy" id="314040"/>
    <lineage>
        <taxon>Eukaryota</taxon>
        <taxon>Fungi</taxon>
        <taxon>Dikarya</taxon>
        <taxon>Ascomycota</taxon>
        <taxon>Pezizomycotina</taxon>
        <taxon>Sordariomycetes</taxon>
        <taxon>Sordariomycetidae</taxon>
        <taxon>Sordariales</taxon>
        <taxon>Schizotheciaceae</taxon>
        <taxon>Schizothecium</taxon>
    </lineage>
</organism>
<gene>
    <name evidence="14" type="ORF">B0T18DRAFT_397303</name>
</gene>
<feature type="compositionally biased region" description="Basic and acidic residues" evidence="12">
    <location>
        <begin position="404"/>
        <end position="415"/>
    </location>
</feature>
<evidence type="ECO:0000256" key="1">
    <source>
        <dbReference type="ARBA" id="ARBA00004141"/>
    </source>
</evidence>
<proteinExistence type="inferred from homology"/>
<dbReference type="InterPro" id="IPR039859">
    <property type="entry name" value="PFA4/ZDH16/20/ERF2-like"/>
</dbReference>
<evidence type="ECO:0000259" key="13">
    <source>
        <dbReference type="Pfam" id="PF01529"/>
    </source>
</evidence>
<evidence type="ECO:0000256" key="8">
    <source>
        <dbReference type="ARBA" id="ARBA00023315"/>
    </source>
</evidence>
<dbReference type="PANTHER" id="PTHR22883:SF23">
    <property type="entry name" value="PALMITOYLTRANSFERASE ZDHHC6"/>
    <property type="match status" value="1"/>
</dbReference>
<comment type="catalytic activity">
    <reaction evidence="10 11">
        <text>L-cysteinyl-[protein] + hexadecanoyl-CoA = S-hexadecanoyl-L-cysteinyl-[protein] + CoA</text>
        <dbReference type="Rhea" id="RHEA:36683"/>
        <dbReference type="Rhea" id="RHEA-COMP:10131"/>
        <dbReference type="Rhea" id="RHEA-COMP:11032"/>
        <dbReference type="ChEBI" id="CHEBI:29950"/>
        <dbReference type="ChEBI" id="CHEBI:57287"/>
        <dbReference type="ChEBI" id="CHEBI:57379"/>
        <dbReference type="ChEBI" id="CHEBI:74151"/>
        <dbReference type="EC" id="2.3.1.225"/>
    </reaction>
</comment>
<feature type="region of interest" description="Disordered" evidence="12">
    <location>
        <begin position="299"/>
        <end position="320"/>
    </location>
</feature>
<keyword evidence="4 11" id="KW-1133">Transmembrane helix</keyword>
<feature type="transmembrane region" description="Helical" evidence="11">
    <location>
        <begin position="51"/>
        <end position="75"/>
    </location>
</feature>
<name>A0AA40F9A5_9PEZI</name>
<comment type="domain">
    <text evidence="11">The DHHC domain is required for palmitoyltransferase activity.</text>
</comment>
<dbReference type="GO" id="GO:0019706">
    <property type="term" value="F:protein-cysteine S-palmitoyltransferase activity"/>
    <property type="evidence" value="ECO:0007669"/>
    <property type="project" value="UniProtKB-EC"/>
</dbReference>
<protein>
    <recommendedName>
        <fullName evidence="11">Palmitoyltransferase</fullName>
        <ecNumber evidence="11">2.3.1.225</ecNumber>
    </recommendedName>
</protein>
<comment type="similarity">
    <text evidence="9">Belongs to the DHHC palmitoyltransferase family. PFA5 subfamily.</text>
</comment>
<dbReference type="PANTHER" id="PTHR22883">
    <property type="entry name" value="ZINC FINGER DHHC DOMAIN CONTAINING PROTEIN"/>
    <property type="match status" value="1"/>
</dbReference>
<reference evidence="14" key="1">
    <citation type="submission" date="2023-06" db="EMBL/GenBank/DDBJ databases">
        <title>Genome-scale phylogeny and comparative genomics of the fungal order Sordariales.</title>
        <authorList>
            <consortium name="Lawrence Berkeley National Laboratory"/>
            <person name="Hensen N."/>
            <person name="Bonometti L."/>
            <person name="Westerberg I."/>
            <person name="Brannstrom I.O."/>
            <person name="Guillou S."/>
            <person name="Cros-Aarteil S."/>
            <person name="Calhoun S."/>
            <person name="Haridas S."/>
            <person name="Kuo A."/>
            <person name="Mondo S."/>
            <person name="Pangilinan J."/>
            <person name="Riley R."/>
            <person name="LaButti K."/>
            <person name="Andreopoulos B."/>
            <person name="Lipzen A."/>
            <person name="Chen C."/>
            <person name="Yanf M."/>
            <person name="Daum C."/>
            <person name="Ng V."/>
            <person name="Clum A."/>
            <person name="Steindorff A."/>
            <person name="Ohm R."/>
            <person name="Martin F."/>
            <person name="Silar P."/>
            <person name="Natvig D."/>
            <person name="Lalanne C."/>
            <person name="Gautier V."/>
            <person name="Ament-velasquez S.L."/>
            <person name="Kruys A."/>
            <person name="Hutchinson M.I."/>
            <person name="Powell A.J."/>
            <person name="Barry K."/>
            <person name="Miller A.N."/>
            <person name="Grigoriev I.V."/>
            <person name="Debuchy R."/>
            <person name="Gladieux P."/>
            <person name="Thoren M.H."/>
            <person name="Johannesson H."/>
        </authorList>
    </citation>
    <scope>NUCLEOTIDE SEQUENCE</scope>
    <source>
        <strain evidence="14">SMH3187-1</strain>
    </source>
</reference>
<dbReference type="AlphaFoldDB" id="A0AA40F9A5"/>
<evidence type="ECO:0000256" key="12">
    <source>
        <dbReference type="SAM" id="MobiDB-lite"/>
    </source>
</evidence>
<dbReference type="InterPro" id="IPR001594">
    <property type="entry name" value="Palmitoyltrfase_DHHC"/>
</dbReference>
<comment type="caution">
    <text evidence="14">The sequence shown here is derived from an EMBL/GenBank/DDBJ whole genome shotgun (WGS) entry which is preliminary data.</text>
</comment>
<feature type="transmembrane region" description="Helical" evidence="11">
    <location>
        <begin position="200"/>
        <end position="219"/>
    </location>
</feature>
<dbReference type="PROSITE" id="PS50216">
    <property type="entry name" value="DHHC"/>
    <property type="match status" value="1"/>
</dbReference>
<comment type="subcellular location">
    <subcellularLocation>
        <location evidence="1">Membrane</location>
        <topology evidence="1">Multi-pass membrane protein</topology>
    </subcellularLocation>
</comment>
<sequence>MVAAVRAETRWATRCIPIFLAAAVGYTTYVFSKRICVDYFLRHRQQTGPAIALLVLHFTFLCLMVATYFRVFLVIQYNPGVTPLGPLAVEREEREKEAQKNRTLCGRGRGREEDLEANSFDAYWPDPNVDSPGLERFYSKSVFICHTDGRPRWCSSCYNWKQDRASHCSEINRCVKKMDHYCPWVGGIVGETSFKFFLQFNFYTAVHCITILTASAICLRSSIKDGALDGFVVGAVVISAFFGLFTFAMTATSARYACVNLTNVDYIKSKTLVHQLAIQVPRGTAPGLDYSVITYPLPKPDSDRSINQSPTPPTTSEPMSERDLLATRTFAVVKTEKGENPWHLGWYRNWKSIMGTNILDWVLPFNHSPCEDYENNESFYEMGPLIQELRRRYHLPEMPLNEKGGLELREPEQRRSGRGGVGGASNAAL</sequence>
<keyword evidence="8 11" id="KW-0012">Acyltransferase</keyword>
<dbReference type="EC" id="2.3.1.225" evidence="11"/>
<evidence type="ECO:0000256" key="11">
    <source>
        <dbReference type="RuleBase" id="RU079119"/>
    </source>
</evidence>
<keyword evidence="6" id="KW-0564">Palmitate</keyword>
<evidence type="ECO:0000256" key="10">
    <source>
        <dbReference type="ARBA" id="ARBA00048048"/>
    </source>
</evidence>